<dbReference type="EMBL" id="JBHSJD010000002">
    <property type="protein sequence ID" value="MFC5021573.1"/>
    <property type="molecule type" value="Genomic_DNA"/>
</dbReference>
<comment type="subcellular location">
    <subcellularLocation>
        <location evidence="1">Cell membrane</location>
        <topology evidence="1">Multi-pass membrane protein</topology>
    </subcellularLocation>
</comment>
<dbReference type="RefSeq" id="WP_380839707.1">
    <property type="nucleotide sequence ID" value="NZ_JBHMCZ010000002.1"/>
</dbReference>
<evidence type="ECO:0000256" key="4">
    <source>
        <dbReference type="ARBA" id="ARBA00022679"/>
    </source>
</evidence>
<proteinExistence type="predicted"/>
<dbReference type="Pfam" id="PF13231">
    <property type="entry name" value="PMT_2"/>
    <property type="match status" value="1"/>
</dbReference>
<dbReference type="InterPro" id="IPR050297">
    <property type="entry name" value="LipidA_mod_glycosyltrf_83"/>
</dbReference>
<feature type="transmembrane region" description="Helical" evidence="8">
    <location>
        <begin position="171"/>
        <end position="201"/>
    </location>
</feature>
<keyword evidence="6 8" id="KW-1133">Transmembrane helix</keyword>
<evidence type="ECO:0000259" key="9">
    <source>
        <dbReference type="Pfam" id="PF13231"/>
    </source>
</evidence>
<evidence type="ECO:0000313" key="11">
    <source>
        <dbReference type="Proteomes" id="UP001595829"/>
    </source>
</evidence>
<comment type="caution">
    <text evidence="10">The sequence shown here is derived from an EMBL/GenBank/DDBJ whole genome shotgun (WGS) entry which is preliminary data.</text>
</comment>
<keyword evidence="4 10" id="KW-0808">Transferase</keyword>
<gene>
    <name evidence="10" type="ORF">ACFPM3_05315</name>
</gene>
<name>A0ABV9XA19_9ACTN</name>
<accession>A0ABV9XA19</accession>
<reference evidence="11" key="1">
    <citation type="journal article" date="2019" name="Int. J. Syst. Evol. Microbiol.">
        <title>The Global Catalogue of Microorganisms (GCM) 10K type strain sequencing project: providing services to taxonomists for standard genome sequencing and annotation.</title>
        <authorList>
            <consortium name="The Broad Institute Genomics Platform"/>
            <consortium name="The Broad Institute Genome Sequencing Center for Infectious Disease"/>
            <person name="Wu L."/>
            <person name="Ma J."/>
        </authorList>
    </citation>
    <scope>NUCLEOTIDE SEQUENCE [LARGE SCALE GENOMIC DNA]</scope>
    <source>
        <strain evidence="11">CGMCC 4.1648</strain>
    </source>
</reference>
<keyword evidence="2" id="KW-1003">Cell membrane</keyword>
<sequence>MFRTEPTPAARIDTLTSSPPPVRLPMFWKPVLCASGVLLLVLLGTAGRYGYHRDELYFRLLGQHLAWGYTDVPVGTPALARLFTTLLGDNLFALRVPSALSAALTVVLTAALARELGGGRSAQTLAAAGTAAGGFTLVTGHMLQSSVVDMAVWAAAILCAVRALVRRDGRWWIAFGVVCGAGLLNKHLITLLMAGLLTGLLTVGPRRVLADRWVWCGAAVALLLALPTLVHQAAHGWPQLQMARALADRYGAANRTGFVPEHVLLLGLAQLPVWIAGLVGLFRRQAWRPVRALGVAYGVVVAIVLVSGGRQDYAAPVVIALYGAGCVPVAAWLARDRHPAVRVPVWSAASLSTAGIMVVTLPLLPLELAARTPIPRLNVAMREQIGWPAYVDQVAGVFRSLPPADRRRAVILTENYGEAAALDLFGRGLPPAYSGHVELYHLGKPPPGATIAVTVGMRPAELATVFRACSVKGRLADATRIRNLESGAPLMVCEGPRGPWARLWPRLRHLD</sequence>
<evidence type="ECO:0000256" key="2">
    <source>
        <dbReference type="ARBA" id="ARBA00022475"/>
    </source>
</evidence>
<evidence type="ECO:0000256" key="3">
    <source>
        <dbReference type="ARBA" id="ARBA00022676"/>
    </source>
</evidence>
<evidence type="ECO:0000256" key="5">
    <source>
        <dbReference type="ARBA" id="ARBA00022692"/>
    </source>
</evidence>
<keyword evidence="3 10" id="KW-0328">Glycosyltransferase</keyword>
<evidence type="ECO:0000256" key="8">
    <source>
        <dbReference type="SAM" id="Phobius"/>
    </source>
</evidence>
<keyword evidence="5 8" id="KW-0812">Transmembrane</keyword>
<dbReference type="EC" id="2.4.-.-" evidence="10"/>
<feature type="transmembrane region" description="Helical" evidence="8">
    <location>
        <begin position="147"/>
        <end position="165"/>
    </location>
</feature>
<dbReference type="Proteomes" id="UP001595829">
    <property type="component" value="Unassembled WGS sequence"/>
</dbReference>
<keyword evidence="11" id="KW-1185">Reference proteome</keyword>
<feature type="transmembrane region" description="Helical" evidence="8">
    <location>
        <begin position="263"/>
        <end position="282"/>
    </location>
</feature>
<feature type="transmembrane region" description="Helical" evidence="8">
    <location>
        <begin position="345"/>
        <end position="364"/>
    </location>
</feature>
<evidence type="ECO:0000256" key="6">
    <source>
        <dbReference type="ARBA" id="ARBA00022989"/>
    </source>
</evidence>
<evidence type="ECO:0000256" key="1">
    <source>
        <dbReference type="ARBA" id="ARBA00004651"/>
    </source>
</evidence>
<feature type="domain" description="Glycosyltransferase RgtA/B/C/D-like" evidence="9">
    <location>
        <begin position="71"/>
        <end position="231"/>
    </location>
</feature>
<feature type="transmembrane region" description="Helical" evidence="8">
    <location>
        <begin position="92"/>
        <end position="113"/>
    </location>
</feature>
<dbReference type="PANTHER" id="PTHR33908:SF11">
    <property type="entry name" value="MEMBRANE PROTEIN"/>
    <property type="match status" value="1"/>
</dbReference>
<feature type="transmembrane region" description="Helical" evidence="8">
    <location>
        <begin position="289"/>
        <end position="307"/>
    </location>
</feature>
<dbReference type="PANTHER" id="PTHR33908">
    <property type="entry name" value="MANNOSYLTRANSFERASE YKCB-RELATED"/>
    <property type="match status" value="1"/>
</dbReference>
<feature type="transmembrane region" description="Helical" evidence="8">
    <location>
        <begin position="31"/>
        <end position="51"/>
    </location>
</feature>
<protein>
    <submittedName>
        <fullName evidence="10">Glycosyltransferase family 39 protein</fullName>
        <ecNumber evidence="10">2.4.-.-</ecNumber>
    </submittedName>
</protein>
<evidence type="ECO:0000313" key="10">
    <source>
        <dbReference type="EMBL" id="MFC5021573.1"/>
    </source>
</evidence>
<organism evidence="10 11">
    <name type="scientific">Streptomyces coeruleoprunus</name>
    <dbReference type="NCBI Taxonomy" id="285563"/>
    <lineage>
        <taxon>Bacteria</taxon>
        <taxon>Bacillati</taxon>
        <taxon>Actinomycetota</taxon>
        <taxon>Actinomycetes</taxon>
        <taxon>Kitasatosporales</taxon>
        <taxon>Streptomycetaceae</taxon>
        <taxon>Streptomyces</taxon>
    </lineage>
</organism>
<keyword evidence="7 8" id="KW-0472">Membrane</keyword>
<evidence type="ECO:0000256" key="7">
    <source>
        <dbReference type="ARBA" id="ARBA00023136"/>
    </source>
</evidence>
<dbReference type="GO" id="GO:0016757">
    <property type="term" value="F:glycosyltransferase activity"/>
    <property type="evidence" value="ECO:0007669"/>
    <property type="project" value="UniProtKB-KW"/>
</dbReference>
<dbReference type="InterPro" id="IPR038731">
    <property type="entry name" value="RgtA/B/C-like"/>
</dbReference>
<feature type="transmembrane region" description="Helical" evidence="8">
    <location>
        <begin position="313"/>
        <end position="333"/>
    </location>
</feature>